<proteinExistence type="predicted"/>
<feature type="region of interest" description="Disordered" evidence="1">
    <location>
        <begin position="101"/>
        <end position="127"/>
    </location>
</feature>
<evidence type="ECO:0000313" key="2">
    <source>
        <dbReference type="EMBL" id="KAL0129534.1"/>
    </source>
</evidence>
<evidence type="ECO:0000256" key="1">
    <source>
        <dbReference type="SAM" id="MobiDB-lite"/>
    </source>
</evidence>
<reference evidence="2 3" key="1">
    <citation type="submission" date="2023-03" db="EMBL/GenBank/DDBJ databases">
        <title>High recombination rates correlate with genetic variation in Cardiocondyla obscurior ants.</title>
        <authorList>
            <person name="Errbii M."/>
        </authorList>
    </citation>
    <scope>NUCLEOTIDE SEQUENCE [LARGE SCALE GENOMIC DNA]</scope>
    <source>
        <strain evidence="2">Alpha-2009</strain>
        <tissue evidence="2">Whole body</tissue>
    </source>
</reference>
<feature type="compositionally biased region" description="Pro residues" evidence="1">
    <location>
        <begin position="65"/>
        <end position="81"/>
    </location>
</feature>
<dbReference type="EMBL" id="JADYXP020000002">
    <property type="protein sequence ID" value="KAL0129534.1"/>
    <property type="molecule type" value="Genomic_DNA"/>
</dbReference>
<feature type="region of interest" description="Disordered" evidence="1">
    <location>
        <begin position="15"/>
        <end position="86"/>
    </location>
</feature>
<accession>A0AAW2GQL9</accession>
<protein>
    <submittedName>
        <fullName evidence="2">Uncharacterized protein</fullName>
    </submittedName>
</protein>
<feature type="compositionally biased region" description="Polar residues" evidence="1">
    <location>
        <begin position="102"/>
        <end position="115"/>
    </location>
</feature>
<dbReference type="Proteomes" id="UP001430953">
    <property type="component" value="Unassembled WGS sequence"/>
</dbReference>
<evidence type="ECO:0000313" key="3">
    <source>
        <dbReference type="Proteomes" id="UP001430953"/>
    </source>
</evidence>
<dbReference type="AlphaFoldDB" id="A0AAW2GQL9"/>
<gene>
    <name evidence="2" type="ORF">PUN28_001651</name>
</gene>
<keyword evidence="3" id="KW-1185">Reference proteome</keyword>
<sequence length="127" mass="13648">MTSCEASVLDTLSFTSRARRVDPCPREEDDGDDVSHPGSLIRTTVRLIARDFGGGNRSGVAKRASPPPSPPPPLPQPPQPPRVRMAAGCCQGVHRVGVDGAQASQRQQCRGSNHQHPSKVCYRRAVT</sequence>
<organism evidence="2 3">
    <name type="scientific">Cardiocondyla obscurior</name>
    <dbReference type="NCBI Taxonomy" id="286306"/>
    <lineage>
        <taxon>Eukaryota</taxon>
        <taxon>Metazoa</taxon>
        <taxon>Ecdysozoa</taxon>
        <taxon>Arthropoda</taxon>
        <taxon>Hexapoda</taxon>
        <taxon>Insecta</taxon>
        <taxon>Pterygota</taxon>
        <taxon>Neoptera</taxon>
        <taxon>Endopterygota</taxon>
        <taxon>Hymenoptera</taxon>
        <taxon>Apocrita</taxon>
        <taxon>Aculeata</taxon>
        <taxon>Formicoidea</taxon>
        <taxon>Formicidae</taxon>
        <taxon>Myrmicinae</taxon>
        <taxon>Cardiocondyla</taxon>
    </lineage>
</organism>
<name>A0AAW2GQL9_9HYME</name>
<comment type="caution">
    <text evidence="2">The sequence shown here is derived from an EMBL/GenBank/DDBJ whole genome shotgun (WGS) entry which is preliminary data.</text>
</comment>